<sequence length="400" mass="44769">MSNQVFKKNFNQQEDISQEAIDAALKVLKSGRLFRYNNGENEVGETAKLEVEFASYMGSKYCLACASCGSALYLALKSIGVKVGDVVLCNSFTLAPVPGALENSGAKVVLVEIESENYTIDLVDLETKAIETKAKFLLLSHMRGHIVDMDKLMQICTRLNVKVIEDCAHTMGATWNGKKSGSFGIVSCFSTQTYKHLNSGEGGLLVTDDPKVISKAILYSGSYMLYDKHVSRPELSVFDEFKLETPNFSLRMDNLRAAILRVQLKTLDTQCQRWNERYAVVETILRTAKHLCCPKRHSKEGFVASSFQFSIENQSEDKIREFLAAANQSGLVIKWFGEKKPAGFTSSYKTWQYLITNFNLTNTDNILSKLCDFRLPLTFSLDDCKCVATIIKNLSDEIFS</sequence>
<dbReference type="Proteomes" id="UP000186469">
    <property type="component" value="Unassembled WGS sequence"/>
</dbReference>
<dbReference type="InterPro" id="IPR000653">
    <property type="entry name" value="DegT/StrS_aminotransferase"/>
</dbReference>
<reference evidence="3 4" key="1">
    <citation type="submission" date="2016-12" db="EMBL/GenBank/DDBJ databases">
        <authorList>
            <person name="Song W.-J."/>
            <person name="Kurnit D.M."/>
        </authorList>
    </citation>
    <scope>NUCLEOTIDE SEQUENCE [LARGE SCALE GENOMIC DNA]</scope>
    <source>
        <strain evidence="3 4">DSM 11393</strain>
    </source>
</reference>
<dbReference type="SUPFAM" id="SSF53383">
    <property type="entry name" value="PLP-dependent transferases"/>
    <property type="match status" value="1"/>
</dbReference>
<evidence type="ECO:0000256" key="2">
    <source>
        <dbReference type="RuleBase" id="RU004508"/>
    </source>
</evidence>
<dbReference type="InterPro" id="IPR015421">
    <property type="entry name" value="PyrdxlP-dep_Trfase_major"/>
</dbReference>
<proteinExistence type="inferred from homology"/>
<accession>A0A1M7SMW9</accession>
<dbReference type="PANTHER" id="PTHR30244:SF34">
    <property type="entry name" value="DTDP-4-AMINO-4,6-DIDEOXYGALACTOSE TRANSAMINASE"/>
    <property type="match status" value="1"/>
</dbReference>
<comment type="similarity">
    <text evidence="1 2">Belongs to the DegT/DnrJ/EryC1 family.</text>
</comment>
<dbReference type="RefSeq" id="WP_072696747.1">
    <property type="nucleotide sequence ID" value="NZ_FRDI01000004.1"/>
</dbReference>
<dbReference type="STRING" id="1121455.SAMN02745728_01056"/>
<protein>
    <submittedName>
        <fullName evidence="3">dTDP-4-amino-4,6-dideoxygalactose transaminase</fullName>
    </submittedName>
</protein>
<dbReference type="AlphaFoldDB" id="A0A1M7SMW9"/>
<evidence type="ECO:0000256" key="1">
    <source>
        <dbReference type="ARBA" id="ARBA00037999"/>
    </source>
</evidence>
<dbReference type="GO" id="GO:0000271">
    <property type="term" value="P:polysaccharide biosynthetic process"/>
    <property type="evidence" value="ECO:0007669"/>
    <property type="project" value="TreeGrafter"/>
</dbReference>
<keyword evidence="4" id="KW-1185">Reference proteome</keyword>
<dbReference type="EMBL" id="FRDI01000004">
    <property type="protein sequence ID" value="SHN59822.1"/>
    <property type="molecule type" value="Genomic_DNA"/>
</dbReference>
<dbReference type="GO" id="GO:0030170">
    <property type="term" value="F:pyridoxal phosphate binding"/>
    <property type="evidence" value="ECO:0007669"/>
    <property type="project" value="TreeGrafter"/>
</dbReference>
<gene>
    <name evidence="3" type="ORF">SAMN02745728_01056</name>
</gene>
<dbReference type="Gene3D" id="3.40.640.10">
    <property type="entry name" value="Type I PLP-dependent aspartate aminotransferase-like (Major domain)"/>
    <property type="match status" value="1"/>
</dbReference>
<evidence type="ECO:0000313" key="3">
    <source>
        <dbReference type="EMBL" id="SHN59822.1"/>
    </source>
</evidence>
<dbReference type="GO" id="GO:0008483">
    <property type="term" value="F:transaminase activity"/>
    <property type="evidence" value="ECO:0007669"/>
    <property type="project" value="TreeGrafter"/>
</dbReference>
<keyword evidence="2" id="KW-0663">Pyridoxal phosphate</keyword>
<dbReference type="Pfam" id="PF01041">
    <property type="entry name" value="DegT_DnrJ_EryC1"/>
    <property type="match status" value="1"/>
</dbReference>
<organism evidence="3 4">
    <name type="scientific">Desulfovibrio litoralis DSM 11393</name>
    <dbReference type="NCBI Taxonomy" id="1121455"/>
    <lineage>
        <taxon>Bacteria</taxon>
        <taxon>Pseudomonadati</taxon>
        <taxon>Thermodesulfobacteriota</taxon>
        <taxon>Desulfovibrionia</taxon>
        <taxon>Desulfovibrionales</taxon>
        <taxon>Desulfovibrionaceae</taxon>
        <taxon>Desulfovibrio</taxon>
    </lineage>
</organism>
<dbReference type="InterPro" id="IPR015424">
    <property type="entry name" value="PyrdxlP-dep_Trfase"/>
</dbReference>
<evidence type="ECO:0000313" key="4">
    <source>
        <dbReference type="Proteomes" id="UP000186469"/>
    </source>
</evidence>
<dbReference type="OrthoDB" id="9768668at2"/>
<dbReference type="PANTHER" id="PTHR30244">
    <property type="entry name" value="TRANSAMINASE"/>
    <property type="match status" value="1"/>
</dbReference>
<name>A0A1M7SMW9_9BACT</name>